<dbReference type="AlphaFoldDB" id="A0A2P2QB77"/>
<organism evidence="1">
    <name type="scientific">Rhizophora mucronata</name>
    <name type="common">Asiatic mangrove</name>
    <dbReference type="NCBI Taxonomy" id="61149"/>
    <lineage>
        <taxon>Eukaryota</taxon>
        <taxon>Viridiplantae</taxon>
        <taxon>Streptophyta</taxon>
        <taxon>Embryophyta</taxon>
        <taxon>Tracheophyta</taxon>
        <taxon>Spermatophyta</taxon>
        <taxon>Magnoliopsida</taxon>
        <taxon>eudicotyledons</taxon>
        <taxon>Gunneridae</taxon>
        <taxon>Pentapetalae</taxon>
        <taxon>rosids</taxon>
        <taxon>fabids</taxon>
        <taxon>Malpighiales</taxon>
        <taxon>Rhizophoraceae</taxon>
        <taxon>Rhizophora</taxon>
    </lineage>
</organism>
<proteinExistence type="predicted"/>
<evidence type="ECO:0000313" key="1">
    <source>
        <dbReference type="EMBL" id="MBX64179.1"/>
    </source>
</evidence>
<accession>A0A2P2QB77</accession>
<protein>
    <submittedName>
        <fullName evidence="1">Uncharacterized protein</fullName>
    </submittedName>
</protein>
<dbReference type="EMBL" id="GGEC01083695">
    <property type="protein sequence ID" value="MBX64179.1"/>
    <property type="molecule type" value="Transcribed_RNA"/>
</dbReference>
<name>A0A2P2QB77_RHIMU</name>
<sequence>MSHVILMVATCVPMVQVPYLAIFLVKTEGQILFVLYLI</sequence>
<reference evidence="1" key="1">
    <citation type="submission" date="2018-02" db="EMBL/GenBank/DDBJ databases">
        <title>Rhizophora mucronata_Transcriptome.</title>
        <authorList>
            <person name="Meera S.P."/>
            <person name="Sreeshan A."/>
            <person name="Augustine A."/>
        </authorList>
    </citation>
    <scope>NUCLEOTIDE SEQUENCE</scope>
    <source>
        <tissue evidence="1">Leaf</tissue>
    </source>
</reference>